<reference evidence="5" key="1">
    <citation type="submission" date="2021-06" db="EMBL/GenBank/DDBJ databases">
        <authorList>
            <person name="Kallberg Y."/>
            <person name="Tangrot J."/>
            <person name="Rosling A."/>
        </authorList>
    </citation>
    <scope>NUCLEOTIDE SEQUENCE</scope>
    <source>
        <strain evidence="5">IN212</strain>
    </source>
</reference>
<dbReference type="PANTHER" id="PTHR23079">
    <property type="entry name" value="RNA-DEPENDENT RNA POLYMERASE"/>
    <property type="match status" value="1"/>
</dbReference>
<dbReference type="GO" id="GO:0030422">
    <property type="term" value="P:siRNA processing"/>
    <property type="evidence" value="ECO:0007669"/>
    <property type="project" value="TreeGrafter"/>
</dbReference>
<comment type="similarity">
    <text evidence="1">Belongs to the RdRP family.</text>
</comment>
<evidence type="ECO:0000313" key="6">
    <source>
        <dbReference type="Proteomes" id="UP000789396"/>
    </source>
</evidence>
<keyword evidence="1" id="KW-0808">Transferase</keyword>
<dbReference type="InterPro" id="IPR007855">
    <property type="entry name" value="RDRP"/>
</dbReference>
<feature type="domain" description="RDRP core" evidence="4">
    <location>
        <begin position="502"/>
        <end position="887"/>
    </location>
</feature>
<evidence type="ECO:0000313" key="5">
    <source>
        <dbReference type="EMBL" id="CAG8535097.1"/>
    </source>
</evidence>
<keyword evidence="1" id="KW-0696">RNA-directed RNA polymerase</keyword>
<feature type="compositionally biased region" description="Low complexity" evidence="2">
    <location>
        <begin position="10"/>
        <end position="40"/>
    </location>
</feature>
<dbReference type="Pfam" id="PF05183">
    <property type="entry name" value="RdRP"/>
    <property type="match status" value="2"/>
</dbReference>
<dbReference type="Proteomes" id="UP000789396">
    <property type="component" value="Unassembled WGS sequence"/>
</dbReference>
<keyword evidence="1" id="KW-0548">Nucleotidyltransferase</keyword>
<accession>A0A9N9ALQ7</accession>
<dbReference type="PANTHER" id="PTHR23079:SF55">
    <property type="entry name" value="RNA-DIRECTED RNA POLYMERASE"/>
    <property type="match status" value="1"/>
</dbReference>
<keyword evidence="3" id="KW-0812">Transmembrane</keyword>
<organism evidence="5 6">
    <name type="scientific">Racocetra fulgida</name>
    <dbReference type="NCBI Taxonomy" id="60492"/>
    <lineage>
        <taxon>Eukaryota</taxon>
        <taxon>Fungi</taxon>
        <taxon>Fungi incertae sedis</taxon>
        <taxon>Mucoromycota</taxon>
        <taxon>Glomeromycotina</taxon>
        <taxon>Glomeromycetes</taxon>
        <taxon>Diversisporales</taxon>
        <taxon>Gigasporaceae</taxon>
        <taxon>Racocetra</taxon>
    </lineage>
</organism>
<dbReference type="InterPro" id="IPR057596">
    <property type="entry name" value="RDRP_core"/>
</dbReference>
<feature type="region of interest" description="Disordered" evidence="2">
    <location>
        <begin position="1"/>
        <end position="40"/>
    </location>
</feature>
<feature type="domain" description="RDRP core" evidence="4">
    <location>
        <begin position="325"/>
        <end position="501"/>
    </location>
</feature>
<dbReference type="EMBL" id="CAJVPZ010003741">
    <property type="protein sequence ID" value="CAG8535097.1"/>
    <property type="molecule type" value="Genomic_DNA"/>
</dbReference>
<dbReference type="OrthoDB" id="10055769at2759"/>
<proteinExistence type="inferred from homology"/>
<dbReference type="GO" id="GO:0003723">
    <property type="term" value="F:RNA binding"/>
    <property type="evidence" value="ECO:0007669"/>
    <property type="project" value="UniProtKB-KW"/>
</dbReference>
<keyword evidence="6" id="KW-1185">Reference proteome</keyword>
<dbReference type="AlphaFoldDB" id="A0A9N9ALQ7"/>
<comment type="catalytic activity">
    <reaction evidence="1">
        <text>RNA(n) + a ribonucleoside 5'-triphosphate = RNA(n+1) + diphosphate</text>
        <dbReference type="Rhea" id="RHEA:21248"/>
        <dbReference type="Rhea" id="RHEA-COMP:14527"/>
        <dbReference type="Rhea" id="RHEA-COMP:17342"/>
        <dbReference type="ChEBI" id="CHEBI:33019"/>
        <dbReference type="ChEBI" id="CHEBI:61557"/>
        <dbReference type="ChEBI" id="CHEBI:140395"/>
        <dbReference type="EC" id="2.7.7.48"/>
    </reaction>
</comment>
<evidence type="ECO:0000256" key="2">
    <source>
        <dbReference type="SAM" id="MobiDB-lite"/>
    </source>
</evidence>
<keyword evidence="3" id="KW-0472">Membrane</keyword>
<sequence>MSIYLNTNHSVNPKNSYNSKYNSNAASVNPKNSYNSKYNSNAASVNPNIKNSYSYNSNGVSVNSSSKNSFNEVVNERKRTIENLMSKYRMGEPFVTSSHEFYMEDLAFKDVRCLDDLINNFFEKSLSSGLSIDKNMFRQLQMDFEQDLHQQYTLFSLFEAETAGEDWNNVDVLSNNVEIPINFISNKLTTNHSPTDVNSIFWVPKGATNCSTKIPFEYESFLLNLPFLVWYEFVRLFKPFGKMHYSINVLNKLKNRKTGSEFYDAFESICKEYLMDSCRNYNGQELCKLIPYNKLIWEISETNKSVGKRKHIYYSADVTMRNGKLEMELNPPRSCQSKRYYRMLSSERFLHVKLNKEIDVEKIDDRRFSMLKNLLLQPLELAGRTYEFLYAREGTLYYFATYGSGLEPVKIWEAINSDVPINCNLNMTIAKFYSRVSLGFSDSNPAIVFDHNQIRYNEPDVENTIGQCLTDGCAAISLAAMREIAKIMDYKETPLFIQARIENGGVPVQVFIDMIKENVQKIRDMVVGQDDPTVLRAWIAKSENIFHRRIEERINNNDSDVNDYGSNISEVSTNSGLGGVSLSGFPDSPSEICIEMLDAGFTPSTCPFLAKKLKHLLKGQLKGMASRFHIETPLSRSLICVADPTNSLEQGEIFIQLDGEAGYDERGMRFGIIEGDVILSRNPCVLPSDIQKARAVNNPLLSKYYNVVIFPVKAQSREGPLAAKLSGGDYDGDKVFCCWDPRITELFENSPVAETLPEVENAFEKCKETVSEYLAPVKENIELCGKKIQELFLNEYFRDFLTPRGLYDYYHRLYSSHHGLSNPTSIYLAQVAARLLDATKQGETLKRSVLVADKKYSKIPIPPWMDKDKTDSNFKSVCIMDDIKRAVQEEIAFVNSPEFTVAPNAQLDAPDHHIQQFWLREYATASSMDDDRYKKDLELIISVTDSILRKYNYDVRGILGEDEKKVDPLFLNSNNQEPLPSYSVHSKNARIRAVSFKYTEEFTNLPPASCYQSDILKHVDRSDLNHDITLFELRLKAAALYIQAFTKNPESEGCWKIAFRVLCGLKARMLESEKSDIVGGPRTVVYEDVSTTMSTSTSTSQPFAGLGLDSLPISQERLSLLNRFKNERLGNIRPLNEFFDRDRLSKPANMGVIHDYVITQKHLYMGLFGVSIPLLWISSAGSTIFWIVVLGHAAVLEPGVEGGFAANV</sequence>
<protein>
    <recommendedName>
        <fullName evidence="1">RNA-dependent RNA polymerase</fullName>
        <ecNumber evidence="1">2.7.7.48</ecNumber>
    </recommendedName>
</protein>
<keyword evidence="3" id="KW-1133">Transmembrane helix</keyword>
<name>A0A9N9ALQ7_9GLOM</name>
<dbReference type="EC" id="2.7.7.48" evidence="1"/>
<feature type="transmembrane region" description="Helical" evidence="3">
    <location>
        <begin position="1163"/>
        <end position="1189"/>
    </location>
</feature>
<evidence type="ECO:0000259" key="4">
    <source>
        <dbReference type="Pfam" id="PF05183"/>
    </source>
</evidence>
<dbReference type="GO" id="GO:0031380">
    <property type="term" value="C:nuclear RNA-directed RNA polymerase complex"/>
    <property type="evidence" value="ECO:0007669"/>
    <property type="project" value="TreeGrafter"/>
</dbReference>
<dbReference type="GO" id="GO:0003968">
    <property type="term" value="F:RNA-directed RNA polymerase activity"/>
    <property type="evidence" value="ECO:0007669"/>
    <property type="project" value="UniProtKB-KW"/>
</dbReference>
<keyword evidence="1" id="KW-0694">RNA-binding</keyword>
<evidence type="ECO:0000256" key="1">
    <source>
        <dbReference type="RuleBase" id="RU363098"/>
    </source>
</evidence>
<evidence type="ECO:0000256" key="3">
    <source>
        <dbReference type="SAM" id="Phobius"/>
    </source>
</evidence>
<gene>
    <name evidence="5" type="ORF">RFULGI_LOCUS3969</name>
</gene>
<comment type="caution">
    <text evidence="5">The sequence shown here is derived from an EMBL/GenBank/DDBJ whole genome shotgun (WGS) entry which is preliminary data.</text>
</comment>